<dbReference type="AlphaFoldDB" id="A0A1I7WS11"/>
<keyword evidence="1" id="KW-1185">Reference proteome</keyword>
<evidence type="ECO:0000313" key="1">
    <source>
        <dbReference type="Proteomes" id="UP000095283"/>
    </source>
</evidence>
<protein>
    <submittedName>
        <fullName evidence="2">Transposase</fullName>
    </submittedName>
</protein>
<evidence type="ECO:0000313" key="2">
    <source>
        <dbReference type="WBParaSite" id="Hba_07989"/>
    </source>
</evidence>
<dbReference type="WBParaSite" id="Hba_07989">
    <property type="protein sequence ID" value="Hba_07989"/>
    <property type="gene ID" value="Hba_07989"/>
</dbReference>
<reference evidence="2" key="1">
    <citation type="submission" date="2016-11" db="UniProtKB">
        <authorList>
            <consortium name="WormBaseParasite"/>
        </authorList>
    </citation>
    <scope>IDENTIFICATION</scope>
</reference>
<organism evidence="1 2">
    <name type="scientific">Heterorhabditis bacteriophora</name>
    <name type="common">Entomopathogenic nematode worm</name>
    <dbReference type="NCBI Taxonomy" id="37862"/>
    <lineage>
        <taxon>Eukaryota</taxon>
        <taxon>Metazoa</taxon>
        <taxon>Ecdysozoa</taxon>
        <taxon>Nematoda</taxon>
        <taxon>Chromadorea</taxon>
        <taxon>Rhabditida</taxon>
        <taxon>Rhabditina</taxon>
        <taxon>Rhabditomorpha</taxon>
        <taxon>Strongyloidea</taxon>
        <taxon>Heterorhabditidae</taxon>
        <taxon>Heterorhabditis</taxon>
    </lineage>
</organism>
<sequence length="150" mass="17779">MISSELKKCKLWWNVPAWLKITSYIVSPVETQERIVTMPIQEKNWKKRHYHPYKLAELDIIRWIQNNNSPPPNDKSDLQLYYDKDRLWRCGGCLQNSTLPEYGRRSIYIPHNSKATGLLILEYPTEYQHSRATFTLAQIRQNTGFLELVV</sequence>
<proteinExistence type="predicted"/>
<name>A0A1I7WS11_HETBA</name>
<dbReference type="Proteomes" id="UP000095283">
    <property type="component" value="Unplaced"/>
</dbReference>
<accession>A0A1I7WS11</accession>